<dbReference type="Proteomes" id="UP000887568">
    <property type="component" value="Unplaced"/>
</dbReference>
<protein>
    <recommendedName>
        <fullName evidence="6">NECAP PHear domain-containing protein</fullName>
    </recommendedName>
</protein>
<dbReference type="CDD" id="cd13228">
    <property type="entry name" value="PHear_NECAP"/>
    <property type="match status" value="1"/>
</dbReference>
<dbReference type="EnsemblMetazoa" id="XM_038222478.1">
    <property type="protein sequence ID" value="XP_038078406.1"/>
    <property type="gene ID" value="LOC119745847"/>
</dbReference>
<evidence type="ECO:0000256" key="4">
    <source>
        <dbReference type="ARBA" id="ARBA00022927"/>
    </source>
</evidence>
<dbReference type="OMA" id="NEGHRAQ"/>
<evidence type="ECO:0000256" key="5">
    <source>
        <dbReference type="SAM" id="MobiDB-lite"/>
    </source>
</evidence>
<dbReference type="SUPFAM" id="SSF50729">
    <property type="entry name" value="PH domain-like"/>
    <property type="match status" value="1"/>
</dbReference>
<evidence type="ECO:0000256" key="1">
    <source>
        <dbReference type="ARBA" id="ARBA00007736"/>
    </source>
</evidence>
<comment type="similarity">
    <text evidence="1">Belongs to the NECAP family.</text>
</comment>
<dbReference type="Gene3D" id="2.30.29.30">
    <property type="entry name" value="Pleckstrin-homology domain (PH domain)/Phosphotyrosine-binding domain (PTB)"/>
    <property type="match status" value="1"/>
</dbReference>
<dbReference type="InterPro" id="IPR011993">
    <property type="entry name" value="PH-like_dom_sf"/>
</dbReference>
<feature type="domain" description="NECAP PHear" evidence="6">
    <location>
        <begin position="6"/>
        <end position="164"/>
    </location>
</feature>
<keyword evidence="8" id="KW-1185">Reference proteome</keyword>
<keyword evidence="3" id="KW-0254">Endocytosis</keyword>
<feature type="compositionally biased region" description="Polar residues" evidence="5">
    <location>
        <begin position="204"/>
        <end position="216"/>
    </location>
</feature>
<evidence type="ECO:0000256" key="2">
    <source>
        <dbReference type="ARBA" id="ARBA00022448"/>
    </source>
</evidence>
<name>A0A914BS15_PATMI</name>
<keyword evidence="4" id="KW-0653">Protein transport</keyword>
<reference evidence="7" key="1">
    <citation type="submission" date="2022-11" db="UniProtKB">
        <authorList>
            <consortium name="EnsemblMetazoa"/>
        </authorList>
    </citation>
    <scope>IDENTIFICATION</scope>
</reference>
<accession>A0A914BS15</accession>
<organism evidence="7 8">
    <name type="scientific">Patiria miniata</name>
    <name type="common">Bat star</name>
    <name type="synonym">Asterina miniata</name>
    <dbReference type="NCBI Taxonomy" id="46514"/>
    <lineage>
        <taxon>Eukaryota</taxon>
        <taxon>Metazoa</taxon>
        <taxon>Echinodermata</taxon>
        <taxon>Eleutherozoa</taxon>
        <taxon>Asterozoa</taxon>
        <taxon>Asteroidea</taxon>
        <taxon>Valvatacea</taxon>
        <taxon>Valvatida</taxon>
        <taxon>Asterinidae</taxon>
        <taxon>Patiria</taxon>
    </lineage>
</organism>
<feature type="compositionally biased region" description="Low complexity" evidence="5">
    <location>
        <begin position="229"/>
        <end position="247"/>
    </location>
</feature>
<dbReference type="InterPro" id="IPR012466">
    <property type="entry name" value="NECAP_PHear"/>
</dbReference>
<dbReference type="AlphaFoldDB" id="A0A914BS15"/>
<dbReference type="RefSeq" id="XP_038078406.1">
    <property type="nucleotide sequence ID" value="XM_038222478.1"/>
</dbReference>
<feature type="compositionally biased region" description="Low complexity" evidence="5">
    <location>
        <begin position="266"/>
        <end position="281"/>
    </location>
</feature>
<proteinExistence type="inferred from homology"/>
<dbReference type="PANTHER" id="PTHR12847">
    <property type="entry name" value="ATP-BINDING CASSETTE ABC TRANSPORTER-RELATED"/>
    <property type="match status" value="1"/>
</dbReference>
<dbReference type="Pfam" id="PF07933">
    <property type="entry name" value="DUF1681"/>
    <property type="match status" value="1"/>
</dbReference>
<dbReference type="GO" id="GO:0030125">
    <property type="term" value="C:clathrin vesicle coat"/>
    <property type="evidence" value="ECO:0007669"/>
    <property type="project" value="TreeGrafter"/>
</dbReference>
<evidence type="ECO:0000256" key="3">
    <source>
        <dbReference type="ARBA" id="ARBA00022583"/>
    </source>
</evidence>
<dbReference type="PANTHER" id="PTHR12847:SF9">
    <property type="entry name" value="NECAP-LIKE PROTEIN CG9132"/>
    <property type="match status" value="1"/>
</dbReference>
<dbReference type="GO" id="GO:0015031">
    <property type="term" value="P:protein transport"/>
    <property type="evidence" value="ECO:0007669"/>
    <property type="project" value="UniProtKB-KW"/>
</dbReference>
<dbReference type="FunFam" id="2.30.29.30:FF:000064">
    <property type="entry name" value="Adaptin ear-binding coat-associated protein 1"/>
    <property type="match status" value="1"/>
</dbReference>
<keyword evidence="2" id="KW-0813">Transport</keyword>
<evidence type="ECO:0000313" key="8">
    <source>
        <dbReference type="Proteomes" id="UP000887568"/>
    </source>
</evidence>
<dbReference type="GeneID" id="119745847"/>
<sequence>MSTDVYESVLCVKPEVQVFSRIPPRSSNRGFRASEWKLDSPDWTGRLRIVARGKDCIIKLEDKAGELFAEAPIEAYPSIAVEAVLDSSRYFVIRISDGGRKAFVGIGFTDRGDSFDFNVALQDHFKWIKQSKEIEEQEKSAAKNPGPKLDLGFKEGQTIKINIGGKKTGATSSARPRSTGGGVAAPGLLPPPPGVKIPTLTPPGQSATVPQSSAGGQNVLGGFAPPPTQQQQQPISNNSFGFTGGNNQPQSNFDLLGDFGGAPMSQPATQPMTQPQTQQPQGSTDWGDFTSAQTGSDNPGWVTF</sequence>
<dbReference type="OrthoDB" id="10265489at2759"/>
<dbReference type="GO" id="GO:0006897">
    <property type="term" value="P:endocytosis"/>
    <property type="evidence" value="ECO:0007669"/>
    <property type="project" value="UniProtKB-KW"/>
</dbReference>
<feature type="region of interest" description="Disordered" evidence="5">
    <location>
        <begin position="162"/>
        <end position="304"/>
    </location>
</feature>
<evidence type="ECO:0000259" key="6">
    <source>
        <dbReference type="Pfam" id="PF07933"/>
    </source>
</evidence>
<evidence type="ECO:0000313" key="7">
    <source>
        <dbReference type="EnsemblMetazoa" id="XP_038078406.1"/>
    </source>
</evidence>